<comment type="caution">
    <text evidence="1">The sequence shown here is derived from an EMBL/GenBank/DDBJ whole genome shotgun (WGS) entry which is preliminary data.</text>
</comment>
<sequence length="55" mass="6100">MHCEKPRRQLRGVMSRANARLTVAAGLRRVSTSLRGRKDGVRFRACAMSKTAALT</sequence>
<evidence type="ECO:0000313" key="1">
    <source>
        <dbReference type="EMBL" id="EDT00928.1"/>
    </source>
</evidence>
<accession>B1FNE3</accession>
<protein>
    <submittedName>
        <fullName evidence="1">Uncharacterized protein</fullName>
    </submittedName>
</protein>
<reference evidence="1 2" key="1">
    <citation type="submission" date="2008-03" db="EMBL/GenBank/DDBJ databases">
        <title>Sequencing of the draft genome and assembly of Burkholderia ambifaria IOP40-10.</title>
        <authorList>
            <consortium name="US DOE Joint Genome Institute (JGI-PGF)"/>
            <person name="Copeland A."/>
            <person name="Lucas S."/>
            <person name="Lapidus A."/>
            <person name="Glavina del Rio T."/>
            <person name="Dalin E."/>
            <person name="Tice H."/>
            <person name="Bruce D."/>
            <person name="Goodwin L."/>
            <person name="Pitluck S."/>
            <person name="Larimer F."/>
            <person name="Land M.L."/>
            <person name="Hauser L."/>
            <person name="Tiedje J."/>
            <person name="Richardson P."/>
        </authorList>
    </citation>
    <scope>NUCLEOTIDE SEQUENCE [LARGE SCALE GENOMIC DNA]</scope>
    <source>
        <strain evidence="1 2">IOP40-10</strain>
    </source>
</reference>
<dbReference type="Proteomes" id="UP000005463">
    <property type="component" value="Unassembled WGS sequence"/>
</dbReference>
<evidence type="ECO:0000313" key="2">
    <source>
        <dbReference type="Proteomes" id="UP000005463"/>
    </source>
</evidence>
<dbReference type="AlphaFoldDB" id="B1FNE3"/>
<proteinExistence type="predicted"/>
<name>B1FNE3_9BURK</name>
<dbReference type="EMBL" id="ABLC01000227">
    <property type="protein sequence ID" value="EDT00928.1"/>
    <property type="molecule type" value="Genomic_DNA"/>
</dbReference>
<organism evidence="1 2">
    <name type="scientific">Burkholderia ambifaria IOP40-10</name>
    <dbReference type="NCBI Taxonomy" id="396596"/>
    <lineage>
        <taxon>Bacteria</taxon>
        <taxon>Pseudomonadati</taxon>
        <taxon>Pseudomonadota</taxon>
        <taxon>Betaproteobacteria</taxon>
        <taxon>Burkholderiales</taxon>
        <taxon>Burkholderiaceae</taxon>
        <taxon>Burkholderia</taxon>
        <taxon>Burkholderia cepacia complex</taxon>
    </lineage>
</organism>
<gene>
    <name evidence="1" type="ORF">BamIOP4010DRAFT_5554</name>
</gene>